<dbReference type="HOGENOM" id="CLU_009123_12_2_1"/>
<dbReference type="InterPro" id="IPR052717">
    <property type="entry name" value="Vacuolar_transposase_reg"/>
</dbReference>
<evidence type="ECO:0000259" key="1">
    <source>
        <dbReference type="Pfam" id="PF05699"/>
    </source>
</evidence>
<dbReference type="eggNOG" id="KOG1121">
    <property type="taxonomic scope" value="Eukaryota"/>
</dbReference>
<dbReference type="SUPFAM" id="SSF53098">
    <property type="entry name" value="Ribonuclease H-like"/>
    <property type="match status" value="1"/>
</dbReference>
<dbReference type="Bgee" id="ENSLACG00000017870">
    <property type="expression patterns" value="Expressed in post-anal tail muscle and 2 other cell types or tissues"/>
</dbReference>
<feature type="domain" description="HAT C-terminal dimerisation" evidence="1">
    <location>
        <begin position="421"/>
        <end position="493"/>
    </location>
</feature>
<name>H3BEL7_LATCH</name>
<dbReference type="InterPro" id="IPR008906">
    <property type="entry name" value="HATC_C_dom"/>
</dbReference>
<dbReference type="InterPro" id="IPR012337">
    <property type="entry name" value="RNaseH-like_sf"/>
</dbReference>
<dbReference type="Gene3D" id="1.10.10.1070">
    <property type="entry name" value="Zinc finger, BED domain-containing"/>
    <property type="match status" value="1"/>
</dbReference>
<sequence>AKALNNSVVNIILKDLRPISIVEDKGFREFVELGYQLPSRTFFIEMVEKKYLVTMQNIKVELITPEKIALASDIWTSLATEAYMSVTAHFITKDWQLKSINLATKPLSERHTGENIVTFIEQVFEKFELEPSCICALVCDNGANMVAAAKKLKEKSIRCVGHTIQLVVNSALKVTTIDQTMGAARCLVKHFHRSEAASSALRTKQQQMAVPQHSLKQGWNSTLHMVTCLLEQRWPVTAVLSDSTMTAKRQHYLELQSNQWSLLEEVKQLLEPFEVATTYLSREKYVSLSTVPLHIDALIKEMQPDGNFKTAALEQISNCWKFQNNPSTENAIVIAAALDPRFRKLKFLKPDDVLQLQLGIQKTEVTELVQPTHRNAGQTGQEESPPSIKQTVIDKIFSFEESSSKDSDEEEISCMQKEVMQYFSEKSSSRDTDPLTDQERFPHVSKLARAFLAILATSIPSEWLFSVAGTIASRKRASLTPQHVDMLVFLHSNT</sequence>
<dbReference type="EMBL" id="AFYH01016715">
    <property type="status" value="NOT_ANNOTATED_CDS"/>
    <property type="molecule type" value="Genomic_DNA"/>
</dbReference>
<evidence type="ECO:0000313" key="3">
    <source>
        <dbReference type="Proteomes" id="UP000008672"/>
    </source>
</evidence>
<accession>H3BEL7</accession>
<reference evidence="2" key="2">
    <citation type="submission" date="2025-08" db="UniProtKB">
        <authorList>
            <consortium name="Ensembl"/>
        </authorList>
    </citation>
    <scope>IDENTIFICATION</scope>
</reference>
<dbReference type="InParanoid" id="H3BEL7"/>
<dbReference type="AlphaFoldDB" id="H3BEL7"/>
<dbReference type="PANTHER" id="PTHR46169:SF15">
    <property type="entry name" value="INNER CENTROMERE PROTEIN A-LIKE ISOFORM X1-RELATED"/>
    <property type="match status" value="1"/>
</dbReference>
<dbReference type="Ensembl" id="ENSLACT00000020478.1">
    <property type="protein sequence ID" value="ENSLACP00000020338.1"/>
    <property type="gene ID" value="ENSLACG00000017870.1"/>
</dbReference>
<reference evidence="3" key="1">
    <citation type="submission" date="2011-08" db="EMBL/GenBank/DDBJ databases">
        <title>The draft genome of Latimeria chalumnae.</title>
        <authorList>
            <person name="Di Palma F."/>
            <person name="Alfoldi J."/>
            <person name="Johnson J."/>
            <person name="Berlin A."/>
            <person name="Gnerre S."/>
            <person name="Jaffe D."/>
            <person name="MacCallum I."/>
            <person name="Young S."/>
            <person name="Walker B.J."/>
            <person name="Lander E."/>
            <person name="Lindblad-Toh K."/>
        </authorList>
    </citation>
    <scope>NUCLEOTIDE SEQUENCE [LARGE SCALE GENOMIC DNA]</scope>
    <source>
        <strain evidence="3">Wild caught</strain>
    </source>
</reference>
<dbReference type="GeneTree" id="ENSGT00940000158431"/>
<protein>
    <recommendedName>
        <fullName evidence="1">HAT C-terminal dimerisation domain-containing protein</fullName>
    </recommendedName>
</protein>
<keyword evidence="3" id="KW-1185">Reference proteome</keyword>
<organism evidence="2 3">
    <name type="scientific">Latimeria chalumnae</name>
    <name type="common">Coelacanth</name>
    <dbReference type="NCBI Taxonomy" id="7897"/>
    <lineage>
        <taxon>Eukaryota</taxon>
        <taxon>Metazoa</taxon>
        <taxon>Chordata</taxon>
        <taxon>Craniata</taxon>
        <taxon>Vertebrata</taxon>
        <taxon>Euteleostomi</taxon>
        <taxon>Coelacanthiformes</taxon>
        <taxon>Coelacanthidae</taxon>
        <taxon>Latimeria</taxon>
    </lineage>
</organism>
<dbReference type="Pfam" id="PF05699">
    <property type="entry name" value="Dimer_Tnp_hAT"/>
    <property type="match status" value="1"/>
</dbReference>
<dbReference type="GO" id="GO:0006357">
    <property type="term" value="P:regulation of transcription by RNA polymerase II"/>
    <property type="evidence" value="ECO:0007669"/>
    <property type="project" value="TreeGrafter"/>
</dbReference>
<dbReference type="OMA" id="EYACPGF"/>
<dbReference type="GO" id="GO:0005634">
    <property type="term" value="C:nucleus"/>
    <property type="evidence" value="ECO:0007669"/>
    <property type="project" value="TreeGrafter"/>
</dbReference>
<dbReference type="SUPFAM" id="SSF140996">
    <property type="entry name" value="Hermes dimerisation domain"/>
    <property type="match status" value="1"/>
</dbReference>
<reference evidence="2" key="3">
    <citation type="submission" date="2025-09" db="UniProtKB">
        <authorList>
            <consortium name="Ensembl"/>
        </authorList>
    </citation>
    <scope>IDENTIFICATION</scope>
</reference>
<dbReference type="PANTHER" id="PTHR46169">
    <property type="entry name" value="DNA REPLICATION-RELATED ELEMENT FACTOR, ISOFORM A"/>
    <property type="match status" value="1"/>
</dbReference>
<proteinExistence type="predicted"/>
<dbReference type="Proteomes" id="UP000008672">
    <property type="component" value="Unassembled WGS sequence"/>
</dbReference>
<evidence type="ECO:0000313" key="2">
    <source>
        <dbReference type="Ensembl" id="ENSLACP00000020338.1"/>
    </source>
</evidence>
<dbReference type="GO" id="GO:0046983">
    <property type="term" value="F:protein dimerization activity"/>
    <property type="evidence" value="ECO:0007669"/>
    <property type="project" value="InterPro"/>
</dbReference>